<gene>
    <name evidence="3" type="ORF">AMECASPLE_030638</name>
</gene>
<name>A0ABV0Y632_9TELE</name>
<feature type="coiled-coil region" evidence="1">
    <location>
        <begin position="97"/>
        <end position="124"/>
    </location>
</feature>
<evidence type="ECO:0000256" key="1">
    <source>
        <dbReference type="SAM" id="Coils"/>
    </source>
</evidence>
<evidence type="ECO:0000313" key="4">
    <source>
        <dbReference type="Proteomes" id="UP001469553"/>
    </source>
</evidence>
<sequence>MVLEDMESDNDGQQTCESHPKAAESLSPMRVSAQQQQQEETRTPSSSVQRRGNCDTNLEAPALDSMTKTSQEDAETQTGRWTPFIESIKKEAEDVALATMEERLLQERMEMARLAEEVARQTAEMAVRQMASEGTSIKLSLESQELLDEPEPELPVPQEEDSKVEQGEDTE</sequence>
<feature type="compositionally biased region" description="Basic and acidic residues" evidence="2">
    <location>
        <begin position="160"/>
        <end position="171"/>
    </location>
</feature>
<evidence type="ECO:0000256" key="2">
    <source>
        <dbReference type="SAM" id="MobiDB-lite"/>
    </source>
</evidence>
<feature type="compositionally biased region" description="Acidic residues" evidence="2">
    <location>
        <begin position="1"/>
        <end position="10"/>
    </location>
</feature>
<keyword evidence="4" id="KW-1185">Reference proteome</keyword>
<proteinExistence type="predicted"/>
<feature type="region of interest" description="Disordered" evidence="2">
    <location>
        <begin position="1"/>
        <end position="82"/>
    </location>
</feature>
<feature type="region of interest" description="Disordered" evidence="2">
    <location>
        <begin position="136"/>
        <end position="171"/>
    </location>
</feature>
<accession>A0ABV0Y632</accession>
<organism evidence="3 4">
    <name type="scientific">Ameca splendens</name>
    <dbReference type="NCBI Taxonomy" id="208324"/>
    <lineage>
        <taxon>Eukaryota</taxon>
        <taxon>Metazoa</taxon>
        <taxon>Chordata</taxon>
        <taxon>Craniata</taxon>
        <taxon>Vertebrata</taxon>
        <taxon>Euteleostomi</taxon>
        <taxon>Actinopterygii</taxon>
        <taxon>Neopterygii</taxon>
        <taxon>Teleostei</taxon>
        <taxon>Neoteleostei</taxon>
        <taxon>Acanthomorphata</taxon>
        <taxon>Ovalentaria</taxon>
        <taxon>Atherinomorphae</taxon>
        <taxon>Cyprinodontiformes</taxon>
        <taxon>Goodeidae</taxon>
        <taxon>Ameca</taxon>
    </lineage>
</organism>
<evidence type="ECO:0000313" key="3">
    <source>
        <dbReference type="EMBL" id="MEQ2289214.1"/>
    </source>
</evidence>
<keyword evidence="1" id="KW-0175">Coiled coil</keyword>
<comment type="caution">
    <text evidence="3">The sequence shown here is derived from an EMBL/GenBank/DDBJ whole genome shotgun (WGS) entry which is preliminary data.</text>
</comment>
<dbReference type="EMBL" id="JAHRIP010022495">
    <property type="protein sequence ID" value="MEQ2289214.1"/>
    <property type="molecule type" value="Genomic_DNA"/>
</dbReference>
<protein>
    <submittedName>
        <fullName evidence="3">Uncharacterized protein</fullName>
    </submittedName>
</protein>
<reference evidence="3 4" key="1">
    <citation type="submission" date="2021-06" db="EMBL/GenBank/DDBJ databases">
        <authorList>
            <person name="Palmer J.M."/>
        </authorList>
    </citation>
    <scope>NUCLEOTIDE SEQUENCE [LARGE SCALE GENOMIC DNA]</scope>
    <source>
        <strain evidence="3 4">AS_MEX2019</strain>
        <tissue evidence="3">Muscle</tissue>
    </source>
</reference>
<feature type="compositionally biased region" description="Polar residues" evidence="2">
    <location>
        <begin position="32"/>
        <end position="56"/>
    </location>
</feature>
<dbReference type="Proteomes" id="UP001469553">
    <property type="component" value="Unassembled WGS sequence"/>
</dbReference>